<keyword evidence="1" id="KW-0808">Transferase</keyword>
<feature type="domain" description="N-acetyltransferase" evidence="3">
    <location>
        <begin position="16"/>
        <end position="179"/>
    </location>
</feature>
<dbReference type="Proteomes" id="UP001165041">
    <property type="component" value="Unassembled WGS sequence"/>
</dbReference>
<evidence type="ECO:0000259" key="3">
    <source>
        <dbReference type="PROSITE" id="PS51186"/>
    </source>
</evidence>
<proteinExistence type="predicted"/>
<protein>
    <submittedName>
        <fullName evidence="4">N-acetyltransferase</fullName>
    </submittedName>
</protein>
<keyword evidence="2" id="KW-0012">Acyltransferase</keyword>
<dbReference type="RefSeq" id="WP_285740665.1">
    <property type="nucleotide sequence ID" value="NZ_BSSA01000045.1"/>
</dbReference>
<dbReference type="AlphaFoldDB" id="A0A9W6QHW7"/>
<organism evidence="4 5">
    <name type="scientific">Kitasatospora phosalacinea</name>
    <dbReference type="NCBI Taxonomy" id="2065"/>
    <lineage>
        <taxon>Bacteria</taxon>
        <taxon>Bacillati</taxon>
        <taxon>Actinomycetota</taxon>
        <taxon>Actinomycetes</taxon>
        <taxon>Kitasatosporales</taxon>
        <taxon>Streptomycetaceae</taxon>
        <taxon>Kitasatospora</taxon>
    </lineage>
</organism>
<dbReference type="PROSITE" id="PS51186">
    <property type="entry name" value="GNAT"/>
    <property type="match status" value="1"/>
</dbReference>
<dbReference type="InterPro" id="IPR000182">
    <property type="entry name" value="GNAT_dom"/>
</dbReference>
<evidence type="ECO:0000313" key="5">
    <source>
        <dbReference type="Proteomes" id="UP001165041"/>
    </source>
</evidence>
<accession>A0A9W6QHW7</accession>
<evidence type="ECO:0000313" key="4">
    <source>
        <dbReference type="EMBL" id="GLW75113.1"/>
    </source>
</evidence>
<dbReference type="InterPro" id="IPR016181">
    <property type="entry name" value="Acyl_CoA_acyltransferase"/>
</dbReference>
<dbReference type="PANTHER" id="PTHR43877">
    <property type="entry name" value="AMINOALKYLPHOSPHONATE N-ACETYLTRANSFERASE-RELATED-RELATED"/>
    <property type="match status" value="1"/>
</dbReference>
<evidence type="ECO:0000256" key="2">
    <source>
        <dbReference type="ARBA" id="ARBA00023315"/>
    </source>
</evidence>
<sequence>MTAAEPTSAPTTPAEPVFRTARLRDVPDLVALVESAYRGESSRAGWTTEADLLEGQRTDEAAVTDLLGRPDSVVLVVEGEDGAPIACCHVERRGTAAYFGMFSVSPAVQGGGLGRQVLARAEEWARAEWGVSAMEMTVIEQRADLIAWYERRGFVRTGEFEPFPYGDERFGVPLRADLRFAKLAKPLA</sequence>
<dbReference type="SUPFAM" id="SSF55729">
    <property type="entry name" value="Acyl-CoA N-acyltransferases (Nat)"/>
    <property type="match status" value="1"/>
</dbReference>
<dbReference type="PANTHER" id="PTHR43877:SF2">
    <property type="entry name" value="AMINOALKYLPHOSPHONATE N-ACETYLTRANSFERASE-RELATED"/>
    <property type="match status" value="1"/>
</dbReference>
<dbReference type="EMBL" id="BSSA01000045">
    <property type="protein sequence ID" value="GLW75113.1"/>
    <property type="molecule type" value="Genomic_DNA"/>
</dbReference>
<dbReference type="CDD" id="cd04301">
    <property type="entry name" value="NAT_SF"/>
    <property type="match status" value="1"/>
</dbReference>
<name>A0A9W6QHW7_9ACTN</name>
<dbReference type="InterPro" id="IPR050832">
    <property type="entry name" value="Bact_Acetyltransf"/>
</dbReference>
<comment type="caution">
    <text evidence="4">The sequence shown here is derived from an EMBL/GenBank/DDBJ whole genome shotgun (WGS) entry which is preliminary data.</text>
</comment>
<gene>
    <name evidence="4" type="ORF">Kpho02_74100</name>
</gene>
<dbReference type="GO" id="GO:0016747">
    <property type="term" value="F:acyltransferase activity, transferring groups other than amino-acyl groups"/>
    <property type="evidence" value="ECO:0007669"/>
    <property type="project" value="InterPro"/>
</dbReference>
<reference evidence="4" key="1">
    <citation type="submission" date="2023-02" db="EMBL/GenBank/DDBJ databases">
        <title>Kitasatospora phosalacinea NBRC 14627.</title>
        <authorList>
            <person name="Ichikawa N."/>
            <person name="Sato H."/>
            <person name="Tonouchi N."/>
        </authorList>
    </citation>
    <scope>NUCLEOTIDE SEQUENCE</scope>
    <source>
        <strain evidence="4">NBRC 14627</strain>
    </source>
</reference>
<evidence type="ECO:0000256" key="1">
    <source>
        <dbReference type="ARBA" id="ARBA00022679"/>
    </source>
</evidence>
<dbReference type="Pfam" id="PF00583">
    <property type="entry name" value="Acetyltransf_1"/>
    <property type="match status" value="1"/>
</dbReference>
<dbReference type="Gene3D" id="3.40.630.30">
    <property type="match status" value="1"/>
</dbReference>